<dbReference type="OrthoDB" id="799989at2"/>
<dbReference type="Proteomes" id="UP000198942">
    <property type="component" value="Unassembled WGS sequence"/>
</dbReference>
<keyword evidence="3" id="KW-1185">Reference proteome</keyword>
<protein>
    <submittedName>
        <fullName evidence="2">Uncharacterized protein</fullName>
    </submittedName>
</protein>
<reference evidence="3" key="1">
    <citation type="submission" date="2016-10" db="EMBL/GenBank/DDBJ databases">
        <authorList>
            <person name="Varghese N."/>
            <person name="Submissions S."/>
        </authorList>
    </citation>
    <scope>NUCLEOTIDE SEQUENCE [LARGE SCALE GENOMIC DNA]</scope>
    <source>
        <strain evidence="3">Gh-48</strain>
    </source>
</reference>
<dbReference type="RefSeq" id="WP_091206854.1">
    <property type="nucleotide sequence ID" value="NZ_FOCL01000001.1"/>
</dbReference>
<dbReference type="AlphaFoldDB" id="A0A1H8A6G3"/>
<evidence type="ECO:0000256" key="1">
    <source>
        <dbReference type="SAM" id="MobiDB-lite"/>
    </source>
</evidence>
<accession>A0A1H8A6G3</accession>
<feature type="region of interest" description="Disordered" evidence="1">
    <location>
        <begin position="1"/>
        <end position="26"/>
    </location>
</feature>
<sequence length="73" mass="7929">MAKQGKNDSGVQGAADQPENEHLNPALEGKFKVVGTHCPIVLNTSIGDIDFRTLTEEQAEKLVTDGLPWLQKV</sequence>
<evidence type="ECO:0000313" key="3">
    <source>
        <dbReference type="Proteomes" id="UP000198942"/>
    </source>
</evidence>
<organism evidence="2 3">
    <name type="scientific">Mucilaginibacter gossypiicola</name>
    <dbReference type="NCBI Taxonomy" id="551995"/>
    <lineage>
        <taxon>Bacteria</taxon>
        <taxon>Pseudomonadati</taxon>
        <taxon>Bacteroidota</taxon>
        <taxon>Sphingobacteriia</taxon>
        <taxon>Sphingobacteriales</taxon>
        <taxon>Sphingobacteriaceae</taxon>
        <taxon>Mucilaginibacter</taxon>
    </lineage>
</organism>
<dbReference type="STRING" id="551995.SAMN05192574_101378"/>
<dbReference type="EMBL" id="FOCL01000001">
    <property type="protein sequence ID" value="SEM66153.1"/>
    <property type="molecule type" value="Genomic_DNA"/>
</dbReference>
<proteinExistence type="predicted"/>
<name>A0A1H8A6G3_9SPHI</name>
<gene>
    <name evidence="2" type="ORF">SAMN05192574_101378</name>
</gene>
<evidence type="ECO:0000313" key="2">
    <source>
        <dbReference type="EMBL" id="SEM66153.1"/>
    </source>
</evidence>